<dbReference type="EMBL" id="JASPKZ010006467">
    <property type="protein sequence ID" value="KAJ9587216.1"/>
    <property type="molecule type" value="Genomic_DNA"/>
</dbReference>
<dbReference type="Proteomes" id="UP001233999">
    <property type="component" value="Unassembled WGS sequence"/>
</dbReference>
<dbReference type="SUPFAM" id="SSF57302">
    <property type="entry name" value="Snake toxin-like"/>
    <property type="match status" value="1"/>
</dbReference>
<accession>A0AAD8EEK7</accession>
<sequence>MFNVSRDWRSTCTEEESCFTLIHDTSKQVILERGCGYNELLDTLREIGEKITICRENFCNNVSKALPSKANASIRPWHEAAYSRAALAQCLPDLCLICIVISLWKINF</sequence>
<name>A0AAD8EEK7_DIPPU</name>
<dbReference type="InterPro" id="IPR045860">
    <property type="entry name" value="Snake_toxin-like_sf"/>
</dbReference>
<proteinExistence type="predicted"/>
<reference evidence="1" key="2">
    <citation type="submission" date="2023-05" db="EMBL/GenBank/DDBJ databases">
        <authorList>
            <person name="Fouks B."/>
        </authorList>
    </citation>
    <scope>NUCLEOTIDE SEQUENCE</scope>
    <source>
        <strain evidence="1">Stay&amp;Tobe</strain>
        <tissue evidence="1">Testes</tissue>
    </source>
</reference>
<reference evidence="1" key="1">
    <citation type="journal article" date="2023" name="IScience">
        <title>Live-bearing cockroach genome reveals convergent evolutionary mechanisms linked to viviparity in insects and beyond.</title>
        <authorList>
            <person name="Fouks B."/>
            <person name="Harrison M.C."/>
            <person name="Mikhailova A.A."/>
            <person name="Marchal E."/>
            <person name="English S."/>
            <person name="Carruthers M."/>
            <person name="Jennings E.C."/>
            <person name="Chiamaka E.L."/>
            <person name="Frigard R.A."/>
            <person name="Pippel M."/>
            <person name="Attardo G.M."/>
            <person name="Benoit J.B."/>
            <person name="Bornberg-Bauer E."/>
            <person name="Tobe S.S."/>
        </authorList>
    </citation>
    <scope>NUCLEOTIDE SEQUENCE</scope>
    <source>
        <strain evidence="1">Stay&amp;Tobe</strain>
    </source>
</reference>
<dbReference type="AlphaFoldDB" id="A0AAD8EEK7"/>
<keyword evidence="2" id="KW-1185">Reference proteome</keyword>
<evidence type="ECO:0000313" key="2">
    <source>
        <dbReference type="Proteomes" id="UP001233999"/>
    </source>
</evidence>
<gene>
    <name evidence="1" type="ORF">L9F63_019265</name>
</gene>
<comment type="caution">
    <text evidence="1">The sequence shown here is derived from an EMBL/GenBank/DDBJ whole genome shotgun (WGS) entry which is preliminary data.</text>
</comment>
<protein>
    <submittedName>
        <fullName evidence="1">Uncharacterized protein</fullName>
    </submittedName>
</protein>
<organism evidence="1 2">
    <name type="scientific">Diploptera punctata</name>
    <name type="common">Pacific beetle cockroach</name>
    <dbReference type="NCBI Taxonomy" id="6984"/>
    <lineage>
        <taxon>Eukaryota</taxon>
        <taxon>Metazoa</taxon>
        <taxon>Ecdysozoa</taxon>
        <taxon>Arthropoda</taxon>
        <taxon>Hexapoda</taxon>
        <taxon>Insecta</taxon>
        <taxon>Pterygota</taxon>
        <taxon>Neoptera</taxon>
        <taxon>Polyneoptera</taxon>
        <taxon>Dictyoptera</taxon>
        <taxon>Blattodea</taxon>
        <taxon>Blaberoidea</taxon>
        <taxon>Blaberidae</taxon>
        <taxon>Diplopterinae</taxon>
        <taxon>Diploptera</taxon>
    </lineage>
</organism>
<dbReference type="Gene3D" id="2.10.60.10">
    <property type="entry name" value="CD59"/>
    <property type="match status" value="1"/>
</dbReference>
<evidence type="ECO:0000313" key="1">
    <source>
        <dbReference type="EMBL" id="KAJ9587216.1"/>
    </source>
</evidence>